<gene>
    <name evidence="5" type="ORF">E3T55_16215</name>
</gene>
<dbReference type="PANTHER" id="PTHR43320">
    <property type="entry name" value="SUGAR KINASE"/>
    <property type="match status" value="1"/>
</dbReference>
<organism evidence="5 6">
    <name type="scientific">Cryobacterium frigoriphilum</name>
    <dbReference type="NCBI Taxonomy" id="1259150"/>
    <lineage>
        <taxon>Bacteria</taxon>
        <taxon>Bacillati</taxon>
        <taxon>Actinomycetota</taxon>
        <taxon>Actinomycetes</taxon>
        <taxon>Micrococcales</taxon>
        <taxon>Microbacteriaceae</taxon>
        <taxon>Cryobacterium</taxon>
    </lineage>
</organism>
<evidence type="ECO:0000313" key="5">
    <source>
        <dbReference type="EMBL" id="TFD46917.1"/>
    </source>
</evidence>
<comment type="caution">
    <text evidence="5">The sequence shown here is derived from an EMBL/GenBank/DDBJ whole genome shotgun (WGS) entry which is preliminary data.</text>
</comment>
<protein>
    <submittedName>
        <fullName evidence="5">Sugar kinase</fullName>
    </submittedName>
</protein>
<dbReference type="OrthoDB" id="9808601at2"/>
<reference evidence="5 6" key="1">
    <citation type="submission" date="2019-03" db="EMBL/GenBank/DDBJ databases">
        <title>Genomics of glacier-inhabiting Cryobacterium strains.</title>
        <authorList>
            <person name="Liu Q."/>
            <person name="Xin Y.-H."/>
        </authorList>
    </citation>
    <scope>NUCLEOTIDE SEQUENCE [LARGE SCALE GENOMIC DNA]</scope>
    <source>
        <strain evidence="5 6">Hh14</strain>
    </source>
</reference>
<keyword evidence="6" id="KW-1185">Reference proteome</keyword>
<keyword evidence="2" id="KW-0808">Transferase</keyword>
<evidence type="ECO:0000256" key="3">
    <source>
        <dbReference type="ARBA" id="ARBA00022777"/>
    </source>
</evidence>
<dbReference type="Gene3D" id="3.40.1190.20">
    <property type="match status" value="1"/>
</dbReference>
<accession>A0A4R8ZUS9</accession>
<dbReference type="CDD" id="cd01166">
    <property type="entry name" value="KdgK"/>
    <property type="match status" value="1"/>
</dbReference>
<dbReference type="RefSeq" id="WP_134520593.1">
    <property type="nucleotide sequence ID" value="NZ_SOHE01000069.1"/>
</dbReference>
<evidence type="ECO:0000313" key="6">
    <source>
        <dbReference type="Proteomes" id="UP000297447"/>
    </source>
</evidence>
<dbReference type="EMBL" id="SOHE01000069">
    <property type="protein sequence ID" value="TFD46917.1"/>
    <property type="molecule type" value="Genomic_DNA"/>
</dbReference>
<sequence>MSAGVRPGVRPVMRPAADCRFDVVSLGEVMLRLDPGENRIRSARNFSVWEGGGEYNAARGLSRTFGLRTAVATSLVDNEIGRLTENLILAGGVDASLIVWRDFDGVGREARNALNFTERGFGLRGAMGVSDRGHSAASLLQPEEIDWDHLFGTLGVRWLHTGGIFAGLSESTAQTAIAAMTAARKYGTVVSVDLNYRPSLWRGEAARARAREVFTSLAEHADVLVGGTTDFVDRLGVESGQLDGVLARFPNLWLVASTRRTVHSANVNDWSVVAQARTERALTSTQYDRLEIMDRVGGGDGFVAGLVYGLLEGHDLASAVEYGAAHGALAMTTPGDNSMATRAEVEALVGGNGSHVQR</sequence>
<dbReference type="AlphaFoldDB" id="A0A4R8ZUS9"/>
<proteinExistence type="inferred from homology"/>
<dbReference type="InterPro" id="IPR029056">
    <property type="entry name" value="Ribokinase-like"/>
</dbReference>
<name>A0A4R8ZUS9_9MICO</name>
<dbReference type="Proteomes" id="UP000297447">
    <property type="component" value="Unassembled WGS sequence"/>
</dbReference>
<dbReference type="SUPFAM" id="SSF53613">
    <property type="entry name" value="Ribokinase-like"/>
    <property type="match status" value="1"/>
</dbReference>
<feature type="domain" description="Carbohydrate kinase PfkB" evidence="4">
    <location>
        <begin position="22"/>
        <end position="339"/>
    </location>
</feature>
<dbReference type="InterPro" id="IPR011611">
    <property type="entry name" value="PfkB_dom"/>
</dbReference>
<dbReference type="GO" id="GO:0016301">
    <property type="term" value="F:kinase activity"/>
    <property type="evidence" value="ECO:0007669"/>
    <property type="project" value="UniProtKB-KW"/>
</dbReference>
<evidence type="ECO:0000259" key="4">
    <source>
        <dbReference type="Pfam" id="PF00294"/>
    </source>
</evidence>
<keyword evidence="3 5" id="KW-0418">Kinase</keyword>
<comment type="similarity">
    <text evidence="1">Belongs to the carbohydrate kinase PfkB family.</text>
</comment>
<dbReference type="Pfam" id="PF00294">
    <property type="entry name" value="PfkB"/>
    <property type="match status" value="1"/>
</dbReference>
<dbReference type="InterPro" id="IPR052700">
    <property type="entry name" value="Carb_kinase_PfkB-like"/>
</dbReference>
<evidence type="ECO:0000256" key="1">
    <source>
        <dbReference type="ARBA" id="ARBA00010688"/>
    </source>
</evidence>
<dbReference type="PANTHER" id="PTHR43320:SF2">
    <property type="entry name" value="2-DEHYDRO-3-DEOXYGLUCONOKINASE_2-DEHYDRO-3-DEOXYGALACTONOKINASE"/>
    <property type="match status" value="1"/>
</dbReference>
<evidence type="ECO:0000256" key="2">
    <source>
        <dbReference type="ARBA" id="ARBA00022679"/>
    </source>
</evidence>